<evidence type="ECO:0000313" key="5">
    <source>
        <dbReference type="EMBL" id="MCW8107682.1"/>
    </source>
</evidence>
<dbReference type="InterPro" id="IPR051821">
    <property type="entry name" value="Asp/Asn_beta-hydroxylase"/>
</dbReference>
<reference evidence="5" key="1">
    <citation type="submission" date="2022-11" db="EMBL/GenBank/DDBJ databases">
        <title>Alteromonas sp. nov., isolated from sea water of the Qingdao.</title>
        <authorList>
            <person name="Wang Q."/>
        </authorList>
    </citation>
    <scope>NUCLEOTIDE SEQUENCE</scope>
    <source>
        <strain evidence="5">ASW11-7</strain>
    </source>
</reference>
<keyword evidence="2" id="KW-0223">Dioxygenase</keyword>
<evidence type="ECO:0000313" key="6">
    <source>
        <dbReference type="Proteomes" id="UP001142810"/>
    </source>
</evidence>
<accession>A0ABT3P4I8</accession>
<dbReference type="Proteomes" id="UP001142810">
    <property type="component" value="Unassembled WGS sequence"/>
</dbReference>
<feature type="domain" description="Aspartyl/asparaginy/proline hydroxylase" evidence="4">
    <location>
        <begin position="155"/>
        <end position="288"/>
    </location>
</feature>
<dbReference type="RefSeq" id="WP_265616382.1">
    <property type="nucleotide sequence ID" value="NZ_JAPFRD010000005.1"/>
</dbReference>
<comment type="similarity">
    <text evidence="1">Belongs to the aspartyl/asparaginyl beta-hydroxylase family.</text>
</comment>
<protein>
    <submittedName>
        <fullName evidence="5">Aspartyl/asparaginyl beta-hydroxylase domain-containing protein</fullName>
    </submittedName>
</protein>
<proteinExistence type="inferred from homology"/>
<dbReference type="PANTHER" id="PTHR46332:SF5">
    <property type="entry name" value="ASPARTATE BETA-HYDROXYLASE DOMAIN CONTAINING 2"/>
    <property type="match status" value="1"/>
</dbReference>
<evidence type="ECO:0000256" key="1">
    <source>
        <dbReference type="ARBA" id="ARBA00007730"/>
    </source>
</evidence>
<dbReference type="Gene3D" id="2.60.120.330">
    <property type="entry name" value="B-lactam Antibiotic, Isopenicillin N Synthase, Chain"/>
    <property type="match status" value="1"/>
</dbReference>
<evidence type="ECO:0000256" key="2">
    <source>
        <dbReference type="ARBA" id="ARBA00022964"/>
    </source>
</evidence>
<dbReference type="EMBL" id="JAPFRD010000005">
    <property type="protein sequence ID" value="MCW8107682.1"/>
    <property type="molecule type" value="Genomic_DNA"/>
</dbReference>
<dbReference type="SUPFAM" id="SSF51197">
    <property type="entry name" value="Clavaminate synthase-like"/>
    <property type="match status" value="1"/>
</dbReference>
<comment type="caution">
    <text evidence="5">The sequence shown here is derived from an EMBL/GenBank/DDBJ whole genome shotgun (WGS) entry which is preliminary data.</text>
</comment>
<keyword evidence="6" id="KW-1185">Reference proteome</keyword>
<evidence type="ECO:0000259" key="4">
    <source>
        <dbReference type="Pfam" id="PF05118"/>
    </source>
</evidence>
<dbReference type="InterPro" id="IPR027443">
    <property type="entry name" value="IPNS-like_sf"/>
</dbReference>
<name>A0ABT3P4I8_9ALTE</name>
<dbReference type="Pfam" id="PF05118">
    <property type="entry name" value="Asp_Arg_Hydrox"/>
    <property type="match status" value="1"/>
</dbReference>
<organism evidence="5 6">
    <name type="scientific">Alteromonas aquimaris</name>
    <dbReference type="NCBI Taxonomy" id="2998417"/>
    <lineage>
        <taxon>Bacteria</taxon>
        <taxon>Pseudomonadati</taxon>
        <taxon>Pseudomonadota</taxon>
        <taxon>Gammaproteobacteria</taxon>
        <taxon>Alteromonadales</taxon>
        <taxon>Alteromonadaceae</taxon>
        <taxon>Alteromonas/Salinimonas group</taxon>
        <taxon>Alteromonas</taxon>
    </lineage>
</organism>
<sequence length="324" mass="37330">MSSFDTLLQNIEINLRDKQFEEALEGYHQLYFDHRDFFDLHKGQPSPSRKSHIQNAANLARRDAYDKFRFLEDVSERLALALAQFLGLTPRKFQYSEQQPNFFYIPDLPSKPFFDVNEIPQLSEYIVKLQECRGELIKLSENVSEKYTDNFSNIPSTVDWREISEKWSSSHLAKKGAFTPLADTVSPRLKKLLHDDIHAHCPPHSPEIVLSVLAPGAYIPPHFGISNFRLTVHVPLKVTPAAVLKVAGQTFNWSDEKNVLIFDDSFRHSASNDADSARSVLIFEVWNPHLTQPERKAIEKFMLSYDEWNKKIGPLATIDRLLYT</sequence>
<dbReference type="PANTHER" id="PTHR46332">
    <property type="entry name" value="ASPARTATE BETA-HYDROXYLASE DOMAIN-CONTAINING PROTEIN 2"/>
    <property type="match status" value="1"/>
</dbReference>
<keyword evidence="3" id="KW-0560">Oxidoreductase</keyword>
<dbReference type="InterPro" id="IPR007803">
    <property type="entry name" value="Asp/Arg/Pro-Hydrxlase"/>
</dbReference>
<evidence type="ECO:0000256" key="3">
    <source>
        <dbReference type="ARBA" id="ARBA00023002"/>
    </source>
</evidence>
<gene>
    <name evidence="5" type="ORF">OPS25_04085</name>
</gene>